<dbReference type="Pfam" id="PF00117">
    <property type="entry name" value="GATase"/>
    <property type="match status" value="1"/>
</dbReference>
<dbReference type="InterPro" id="IPR029062">
    <property type="entry name" value="Class_I_gatase-like"/>
</dbReference>
<dbReference type="PANTHER" id="PTHR42695:SF5">
    <property type="entry name" value="GLUTAMINE AMIDOTRANSFERASE YLR126C-RELATED"/>
    <property type="match status" value="1"/>
</dbReference>
<dbReference type="CDD" id="cd01741">
    <property type="entry name" value="GATase1_1"/>
    <property type="match status" value="1"/>
</dbReference>
<dbReference type="PRINTS" id="PR00099">
    <property type="entry name" value="CPSGATASE"/>
</dbReference>
<evidence type="ECO:0000259" key="1">
    <source>
        <dbReference type="Pfam" id="PF00117"/>
    </source>
</evidence>
<dbReference type="EC" id="6.3.5.2" evidence="2"/>
<dbReference type="Gene3D" id="3.40.50.880">
    <property type="match status" value="1"/>
</dbReference>
<dbReference type="OrthoDB" id="9813383at2"/>
<dbReference type="AlphaFoldDB" id="A0A2Z2NT66"/>
<protein>
    <submittedName>
        <fullName evidence="2">GMP synthase (Glutamine-hydrolyzing)</fullName>
        <ecNumber evidence="2">6.3.5.2</ecNumber>
    </submittedName>
</protein>
<keyword evidence="3" id="KW-1185">Reference proteome</keyword>
<dbReference type="KEGG" id="gai:IMCC3135_00890"/>
<name>A0A2Z2NT66_9GAMM</name>
<keyword evidence="2" id="KW-0436">Ligase</keyword>
<evidence type="ECO:0000313" key="2">
    <source>
        <dbReference type="EMBL" id="ASJ70304.1"/>
    </source>
</evidence>
<dbReference type="EMBL" id="CP018632">
    <property type="protein sequence ID" value="ASJ70304.1"/>
    <property type="molecule type" value="Genomic_DNA"/>
</dbReference>
<dbReference type="RefSeq" id="WP_088915857.1">
    <property type="nucleotide sequence ID" value="NZ_CP018632.1"/>
</dbReference>
<dbReference type="InterPro" id="IPR044992">
    <property type="entry name" value="ChyE-like"/>
</dbReference>
<sequence>MSRNIAIVSNVNMPEGPLSHFEDEFEQIASGLLLHEPTWKFTRYRPYLGEYPQDLNAYDGVVFSGSPSSVNEPEPWISEMLELIRTLHKMKKPMAGICFGHQAIAKALGGHVGINPDGWSIGAVPVDWKTHSSWMQPAKRDLRLYAIHNEQVLELPDGAEMTATAQGCPFAGFRIGTHVMTTQHHPEMPKEFVGAVLEWLKAPLEHGPDVKSLIRADESLKQEVDGALMMGWITQFLSQGK</sequence>
<dbReference type="SUPFAM" id="SSF52317">
    <property type="entry name" value="Class I glutamine amidotransferase-like"/>
    <property type="match status" value="1"/>
</dbReference>
<dbReference type="Proteomes" id="UP000250079">
    <property type="component" value="Chromosome"/>
</dbReference>
<dbReference type="GO" id="GO:0003922">
    <property type="term" value="F:GMP synthase (glutamine-hydrolyzing) activity"/>
    <property type="evidence" value="ECO:0007669"/>
    <property type="project" value="UniProtKB-EC"/>
</dbReference>
<organism evidence="2 3">
    <name type="scientific">Granulosicoccus antarcticus IMCC3135</name>
    <dbReference type="NCBI Taxonomy" id="1192854"/>
    <lineage>
        <taxon>Bacteria</taxon>
        <taxon>Pseudomonadati</taxon>
        <taxon>Pseudomonadota</taxon>
        <taxon>Gammaproteobacteria</taxon>
        <taxon>Chromatiales</taxon>
        <taxon>Granulosicoccaceae</taxon>
        <taxon>Granulosicoccus</taxon>
    </lineage>
</organism>
<gene>
    <name evidence="2" type="primary">guaA_1</name>
    <name evidence="2" type="ORF">IMCC3135_00890</name>
</gene>
<dbReference type="InterPro" id="IPR017926">
    <property type="entry name" value="GATASE"/>
</dbReference>
<accession>A0A2Z2NT66</accession>
<dbReference type="GO" id="GO:0005829">
    <property type="term" value="C:cytosol"/>
    <property type="evidence" value="ECO:0007669"/>
    <property type="project" value="TreeGrafter"/>
</dbReference>
<dbReference type="PROSITE" id="PS51273">
    <property type="entry name" value="GATASE_TYPE_1"/>
    <property type="match status" value="1"/>
</dbReference>
<proteinExistence type="predicted"/>
<reference evidence="2 3" key="1">
    <citation type="submission" date="2016-12" db="EMBL/GenBank/DDBJ databases">
        <authorList>
            <person name="Song W.-J."/>
            <person name="Kurnit D.M."/>
        </authorList>
    </citation>
    <scope>NUCLEOTIDE SEQUENCE [LARGE SCALE GENOMIC DNA]</scope>
    <source>
        <strain evidence="2 3">IMCC3135</strain>
    </source>
</reference>
<feature type="domain" description="Glutamine amidotransferase" evidence="1">
    <location>
        <begin position="55"/>
        <end position="188"/>
    </location>
</feature>
<dbReference type="PANTHER" id="PTHR42695">
    <property type="entry name" value="GLUTAMINE AMIDOTRANSFERASE YLR126C-RELATED"/>
    <property type="match status" value="1"/>
</dbReference>
<evidence type="ECO:0000313" key="3">
    <source>
        <dbReference type="Proteomes" id="UP000250079"/>
    </source>
</evidence>